<dbReference type="AlphaFoldDB" id="A0A9X3ER72"/>
<sequence length="1236" mass="137925">MTQAAKFFDPVLGIDIHMVVIPPSPAPVPMPHPFIGMVFDPIGAAIGAVIGLILGGGGPVLINSLPVGNTGTQVLAIPHFPMGASFHACDIPGNDGVIVTGSKTVTMAGASTGRLGSLVMSCNFPINLPTSLCLAVPMGAPVIVGGPDSFDILAAVTQAIRTKWVSNKLHTLLKAKPGSRLSKAICFLTGHPVDVMTGAVLTDAVDFELPGPLPLKFERNYYSRDPQAGALGQGWSHSLEAAVRDDGDALLVQLEDGRQVSHPPLAVGRSDWEPVERYTLTRTGEHDYSLVFTDGRTLDFSRVRGAAWSCPLVRIRDRNDNAISLVHEAGRLAGATDSAGRKLRFLHDGDGRLLGVRYHRGGAQGKWVELVRYAYDANGQLAAAHDPKGRPFTYAYRGGVLVRETNRNGLSFHFEYDWDDPDGWCTRTWGDGGIYARTITYDKHGHVTLVDDSRGGRTHYFGNGAGLVDRVLDPEGGEWRYEWHREQLRKTAEVDPLGHRRTWEYDPRGNVVCVTDPLGQRTRWRYNDLDLPVEMLDASGHTWKREYDARGNLVRSVDPLGAAYVYRHDRRGNLTEARDPLGRDVLLTVDEAGQVVASTDREGHTTRYTYDDRGRLLLHVGPLGGETRLHWDDCGQLVAVERPDRSRVSLDYDAEGNLVRRVDGLGHLWTYAYGGFNKLHRQTDPLGGRIGYYYDTEENLVKLTNEHDEPYTFDYDRRGNVNREVGFDGRTHLYYYDQAGNCATIINGRKQTTKITRDPLGRLVHQLGSDGVWLRFAYDSTGNLIEATNEHCVVRFERDPCGRVLREHANDHVVESTYDPLGNRIRRTTSLGHEALYDYDGNGDLIRLRVPKPAPEPAEPDVPYFGERDCWQIELVRDAEGNEVARRLPGGIESLWTRDAMGRPLTHRIVRHPHGLVPRTPAQAANSAPPEELFHTTYDWRPEDRLAAKHEKHRGDTKYTHDARGALIAAEYPDGTVEHRAMDLVGNIYRTPEKTDRKYGPGGRLLEADGTTFQYDADGNTVSTTLEDEGRAEYRWNSLNRLTSAAIGRSGPTTHFYDALSRRVTRADQGDTRFTWDGAALVHARSDSREVGTWASYRWPPELMYRARGDDPTAVLCGTALEELASIDESGRIDISTQRPPRFCGHHVDPGTDLNYSTFRYFAPDFDRFISQDPLRPRAHEGAYNYVSDPLTWVDPLGLSAEWPYMIRVQLQQEVPTLRATPSSARHPSPRSRWRS</sequence>
<evidence type="ECO:0000313" key="5">
    <source>
        <dbReference type="Proteomes" id="UP001150924"/>
    </source>
</evidence>
<dbReference type="RefSeq" id="WP_267771268.1">
    <property type="nucleotide sequence ID" value="NZ_JAPNKE010000002.1"/>
</dbReference>
<reference evidence="4" key="1">
    <citation type="submission" date="2022-11" db="EMBL/GenBank/DDBJ databases">
        <title>Minimal conservation of predation-associated metabolite biosynthetic gene clusters underscores biosynthetic potential of Myxococcota including descriptions for ten novel species: Archangium lansinium sp. nov., Myxococcus landrumus sp. nov., Nannocystis bai.</title>
        <authorList>
            <person name="Ahearne A."/>
            <person name="Stevens C."/>
            <person name="Phillips K."/>
        </authorList>
    </citation>
    <scope>NUCLEOTIDE SEQUENCE</scope>
    <source>
        <strain evidence="4">Na p29</strain>
    </source>
</reference>
<dbReference type="CDD" id="cd14740">
    <property type="entry name" value="PAAR_4"/>
    <property type="match status" value="1"/>
</dbReference>
<dbReference type="InterPro" id="IPR022385">
    <property type="entry name" value="Rhs_assc_core"/>
</dbReference>
<feature type="domain" description="Teneurin-like YD-shell" evidence="3">
    <location>
        <begin position="537"/>
        <end position="679"/>
    </location>
</feature>
<dbReference type="NCBIfam" id="TIGR01643">
    <property type="entry name" value="YD_repeat_2x"/>
    <property type="match status" value="6"/>
</dbReference>
<evidence type="ECO:0000259" key="3">
    <source>
        <dbReference type="Pfam" id="PF25023"/>
    </source>
</evidence>
<keyword evidence="1" id="KW-0677">Repeat</keyword>
<protein>
    <submittedName>
        <fullName evidence="4">DUF6531 domain-containing protein</fullName>
    </submittedName>
</protein>
<dbReference type="PANTHER" id="PTHR32305:SF15">
    <property type="entry name" value="PROTEIN RHSA-RELATED"/>
    <property type="match status" value="1"/>
</dbReference>
<dbReference type="EMBL" id="JAPNKE010000002">
    <property type="protein sequence ID" value="MCY1008663.1"/>
    <property type="molecule type" value="Genomic_DNA"/>
</dbReference>
<evidence type="ECO:0000259" key="2">
    <source>
        <dbReference type="Pfam" id="PF20148"/>
    </source>
</evidence>
<gene>
    <name evidence="4" type="ORF">OV079_24485</name>
</gene>
<dbReference type="NCBIfam" id="TIGR03696">
    <property type="entry name" value="Rhs_assc_core"/>
    <property type="match status" value="1"/>
</dbReference>
<feature type="domain" description="Teneurin-like YD-shell" evidence="3">
    <location>
        <begin position="701"/>
        <end position="833"/>
    </location>
</feature>
<accession>A0A9X3ER72</accession>
<dbReference type="Pfam" id="PF25023">
    <property type="entry name" value="TEN_YD-shell"/>
    <property type="match status" value="3"/>
</dbReference>
<feature type="domain" description="Teneurin-like YD-shell" evidence="3">
    <location>
        <begin position="951"/>
        <end position="1071"/>
    </location>
</feature>
<dbReference type="InterPro" id="IPR050708">
    <property type="entry name" value="T6SS_VgrG/RHS"/>
</dbReference>
<evidence type="ECO:0000256" key="1">
    <source>
        <dbReference type="ARBA" id="ARBA00022737"/>
    </source>
</evidence>
<proteinExistence type="predicted"/>
<organism evidence="4 5">
    <name type="scientific">Nannocystis pusilla</name>
    <dbReference type="NCBI Taxonomy" id="889268"/>
    <lineage>
        <taxon>Bacteria</taxon>
        <taxon>Pseudomonadati</taxon>
        <taxon>Myxococcota</taxon>
        <taxon>Polyangia</taxon>
        <taxon>Nannocystales</taxon>
        <taxon>Nannocystaceae</taxon>
        <taxon>Nannocystis</taxon>
    </lineage>
</organism>
<evidence type="ECO:0000313" key="4">
    <source>
        <dbReference type="EMBL" id="MCY1008663.1"/>
    </source>
</evidence>
<dbReference type="InterPro" id="IPR056823">
    <property type="entry name" value="TEN-like_YD-shell"/>
</dbReference>
<comment type="caution">
    <text evidence="4">The sequence shown here is derived from an EMBL/GenBank/DDBJ whole genome shotgun (WGS) entry which is preliminary data.</text>
</comment>
<dbReference type="PANTHER" id="PTHR32305">
    <property type="match status" value="1"/>
</dbReference>
<dbReference type="Pfam" id="PF20148">
    <property type="entry name" value="DUF6531"/>
    <property type="match status" value="1"/>
</dbReference>
<dbReference type="InterPro" id="IPR006530">
    <property type="entry name" value="YD"/>
</dbReference>
<name>A0A9X3ER72_9BACT</name>
<dbReference type="InterPro" id="IPR045351">
    <property type="entry name" value="DUF6531"/>
</dbReference>
<dbReference type="SUPFAM" id="SSF101898">
    <property type="entry name" value="NHL repeat"/>
    <property type="match status" value="1"/>
</dbReference>
<feature type="domain" description="DUF6531" evidence="2">
    <location>
        <begin position="190"/>
        <end position="260"/>
    </location>
</feature>
<keyword evidence="5" id="KW-1185">Reference proteome</keyword>
<dbReference type="Proteomes" id="UP001150924">
    <property type="component" value="Unassembled WGS sequence"/>
</dbReference>
<dbReference type="Gene3D" id="2.180.10.10">
    <property type="entry name" value="RHS repeat-associated core"/>
    <property type="match status" value="3"/>
</dbReference>